<reference evidence="1 2" key="1">
    <citation type="submission" date="2018-08" db="EMBL/GenBank/DDBJ databases">
        <title>A genome reference for cultivated species of the human gut microbiota.</title>
        <authorList>
            <person name="Zou Y."/>
            <person name="Xue W."/>
            <person name="Luo G."/>
        </authorList>
    </citation>
    <scope>NUCLEOTIDE SEQUENCE [LARGE SCALE GENOMIC DNA]</scope>
    <source>
        <strain evidence="1 2">AM44-1AT</strain>
    </source>
</reference>
<organism evidence="1 2">
    <name type="scientific">Agathobacter rectalis</name>
    <dbReference type="NCBI Taxonomy" id="39491"/>
    <lineage>
        <taxon>Bacteria</taxon>
        <taxon>Bacillati</taxon>
        <taxon>Bacillota</taxon>
        <taxon>Clostridia</taxon>
        <taxon>Lachnospirales</taxon>
        <taxon>Lachnospiraceae</taxon>
        <taxon>Agathobacter</taxon>
    </lineage>
</organism>
<evidence type="ECO:0000313" key="1">
    <source>
        <dbReference type="EMBL" id="RHA08131.1"/>
    </source>
</evidence>
<dbReference type="RefSeq" id="WP_118343101.1">
    <property type="nucleotide sequence ID" value="NZ_QSEY01000053.1"/>
</dbReference>
<protein>
    <submittedName>
        <fullName evidence="1">Uncharacterized protein</fullName>
    </submittedName>
</protein>
<dbReference type="Proteomes" id="UP000286341">
    <property type="component" value="Unassembled WGS sequence"/>
</dbReference>
<dbReference type="EMBL" id="QSFB01000049">
    <property type="protein sequence ID" value="RHA08131.1"/>
    <property type="molecule type" value="Genomic_DNA"/>
</dbReference>
<sequence length="157" mass="18439">MIELNSKIKEALIEIDFIKRYEEVSNKFNAERTPSKSRLVYIDGEEVMEIIQDLGYSPLFDSKEKFYKIREEPVERFTLGVHIILQGGMVDLVWVVRENGELLLGAPWGTYSRRLIDSSYRIKKPIFGTYEDLEQILKITFKMYEDFKNVLSGYLNP</sequence>
<proteinExistence type="predicted"/>
<gene>
    <name evidence="1" type="ORF">DW948_15700</name>
</gene>
<comment type="caution">
    <text evidence="1">The sequence shown here is derived from an EMBL/GenBank/DDBJ whole genome shotgun (WGS) entry which is preliminary data.</text>
</comment>
<evidence type="ECO:0000313" key="2">
    <source>
        <dbReference type="Proteomes" id="UP000286341"/>
    </source>
</evidence>
<dbReference type="AlphaFoldDB" id="A0A413QPI1"/>
<accession>A0A413QPI1</accession>
<name>A0A413QPI1_9FIRM</name>